<dbReference type="EMBL" id="SMFO01000001">
    <property type="protein sequence ID" value="TDE06788.1"/>
    <property type="molecule type" value="Genomic_DNA"/>
</dbReference>
<dbReference type="Pfam" id="PF13439">
    <property type="entry name" value="Glyco_transf_4"/>
    <property type="match status" value="1"/>
</dbReference>
<protein>
    <submittedName>
        <fullName evidence="2">Glycosyltransferase</fullName>
    </submittedName>
</protein>
<comment type="caution">
    <text evidence="2">The sequence shown here is derived from an EMBL/GenBank/DDBJ whole genome shotgun (WGS) entry which is preliminary data.</text>
</comment>
<keyword evidence="3" id="KW-1185">Reference proteome</keyword>
<accession>A0A4V2Z1Z2</accession>
<dbReference type="RefSeq" id="WP_132109293.1">
    <property type="nucleotide sequence ID" value="NZ_SMFO01000001.1"/>
</dbReference>
<dbReference type="GO" id="GO:0016757">
    <property type="term" value="F:glycosyltransferase activity"/>
    <property type="evidence" value="ECO:0007669"/>
    <property type="project" value="UniProtKB-ARBA"/>
</dbReference>
<gene>
    <name evidence="2" type="ORF">E0F98_04010</name>
</gene>
<dbReference type="PANTHER" id="PTHR12526">
    <property type="entry name" value="GLYCOSYLTRANSFERASE"/>
    <property type="match status" value="1"/>
</dbReference>
<dbReference type="InterPro" id="IPR028098">
    <property type="entry name" value="Glyco_trans_4-like_N"/>
</dbReference>
<proteinExistence type="predicted"/>
<keyword evidence="2" id="KW-0808">Transferase</keyword>
<sequence>MKVVHIVEALAGGVNTYFKELSFFFGDAEIKQGIETTIIYSANRVEVDSRKINTEFSKGVSLVELNMVREFSPFQDLKSLLQLIKELRRIQPDVIHLHSSKAGVLGRIACFLLFKKTKLFYTPHGYAFLRTDTPNLNKKFYRAIESSFQGIFGGTTIACGDTEYEIAKNIGKSHLLRNGIDIKKVQKYISKNNNAILTIGILGRITSARNPTLFNEIALRHSNLNFVWIGDGELKPLLTAPNIRITGWFLDREDALTALNTIDIYIQTSLWEGLPLAILEAMVMQKPVLATNIIGNKDIVVHNETGFLFNDLAELDNYIEILKDEEVRHRFGKKGLERCQYLFDSTKNFTQLITLYK</sequence>
<dbReference type="Gene3D" id="3.40.50.2000">
    <property type="entry name" value="Glycogen Phosphorylase B"/>
    <property type="match status" value="2"/>
</dbReference>
<dbReference type="AlphaFoldDB" id="A0A4V2Z1Z2"/>
<dbReference type="Proteomes" id="UP000294597">
    <property type="component" value="Unassembled WGS sequence"/>
</dbReference>
<evidence type="ECO:0000313" key="3">
    <source>
        <dbReference type="Proteomes" id="UP000294597"/>
    </source>
</evidence>
<evidence type="ECO:0000313" key="2">
    <source>
        <dbReference type="EMBL" id="TDE06788.1"/>
    </source>
</evidence>
<organism evidence="2 3">
    <name type="scientific">Flavobacterium hiemivividum</name>
    <dbReference type="NCBI Taxonomy" id="2541734"/>
    <lineage>
        <taxon>Bacteria</taxon>
        <taxon>Pseudomonadati</taxon>
        <taxon>Bacteroidota</taxon>
        <taxon>Flavobacteriia</taxon>
        <taxon>Flavobacteriales</taxon>
        <taxon>Flavobacteriaceae</taxon>
        <taxon>Flavobacterium</taxon>
    </lineage>
</organism>
<dbReference type="SUPFAM" id="SSF53756">
    <property type="entry name" value="UDP-Glycosyltransferase/glycogen phosphorylase"/>
    <property type="match status" value="1"/>
</dbReference>
<reference evidence="2 3" key="1">
    <citation type="submission" date="2019-03" db="EMBL/GenBank/DDBJ databases">
        <title>Flavobacterium TSA-D2 sp. nov., isolated from arctic soil.</title>
        <authorList>
            <person name="Chaudhary D.K."/>
        </authorList>
    </citation>
    <scope>NUCLEOTIDE SEQUENCE [LARGE SCALE GENOMIC DNA]</scope>
    <source>
        <strain evidence="2 3">TSA-D2</strain>
    </source>
</reference>
<dbReference type="PANTHER" id="PTHR12526:SF630">
    <property type="entry name" value="GLYCOSYLTRANSFERASE"/>
    <property type="match status" value="1"/>
</dbReference>
<dbReference type="Pfam" id="PF13692">
    <property type="entry name" value="Glyco_trans_1_4"/>
    <property type="match status" value="1"/>
</dbReference>
<name>A0A4V2Z1Z2_9FLAO</name>
<evidence type="ECO:0000259" key="1">
    <source>
        <dbReference type="Pfam" id="PF13439"/>
    </source>
</evidence>
<feature type="domain" description="Glycosyltransferase subfamily 4-like N-terminal" evidence="1">
    <location>
        <begin position="12"/>
        <end position="183"/>
    </location>
</feature>